<keyword evidence="2" id="KW-1133">Transmembrane helix</keyword>
<dbReference type="RefSeq" id="WP_170097780.1">
    <property type="nucleotide sequence ID" value="NZ_WOWA01000007.1"/>
</dbReference>
<keyword evidence="2" id="KW-0812">Transmembrane</keyword>
<feature type="transmembrane region" description="Helical" evidence="2">
    <location>
        <begin position="75"/>
        <end position="98"/>
    </location>
</feature>
<protein>
    <submittedName>
        <fullName evidence="3">Uncharacterized protein</fullName>
    </submittedName>
</protein>
<evidence type="ECO:0000313" key="3">
    <source>
        <dbReference type="EMBL" id="NLV14354.1"/>
    </source>
</evidence>
<proteinExistence type="predicted"/>
<feature type="compositionally biased region" description="Basic and acidic residues" evidence="1">
    <location>
        <begin position="282"/>
        <end position="313"/>
    </location>
</feature>
<keyword evidence="2" id="KW-0472">Membrane</keyword>
<evidence type="ECO:0000256" key="2">
    <source>
        <dbReference type="SAM" id="Phobius"/>
    </source>
</evidence>
<organism evidence="3 4">
    <name type="scientific">Haloarcula argentinensis</name>
    <dbReference type="NCBI Taxonomy" id="43776"/>
    <lineage>
        <taxon>Archaea</taxon>
        <taxon>Methanobacteriati</taxon>
        <taxon>Methanobacteriota</taxon>
        <taxon>Stenosarchaea group</taxon>
        <taxon>Halobacteria</taxon>
        <taxon>Halobacteriales</taxon>
        <taxon>Haloarculaceae</taxon>
        <taxon>Haloarcula</taxon>
    </lineage>
</organism>
<sequence length="341" mass="38282">MTVRRWASTAPNNEVTTTMAGERLKAFYDIVTNPDRYRSTDDDQRVDLEDAADPSSWRDETSATLRDRLASRKRLFFLFGYFFVVGGGLVAIYSSRFLPGLTGNPIVRELIKWLVAIPVLVWLGMRLIKSKLQHVDWLVLLIPKSETDGGGLGFYVGNRTEDSGGNAVFEPLKGFSLAGLSGRPLTLADLADDWQRQWSKQGREANDQARIRIEDALHSDRETFVGRITGVLCDGLVLDEFGTESDVVTKPPKIVDPERYRDLAESLADLKRSLQQTETELDNVKDDRDKWQTRAKQNEREIRQRIVKTHSDLAEAGMVPRGQARPQQSAGERAMTNGGGD</sequence>
<evidence type="ECO:0000256" key="1">
    <source>
        <dbReference type="SAM" id="MobiDB-lite"/>
    </source>
</evidence>
<evidence type="ECO:0000313" key="4">
    <source>
        <dbReference type="Proteomes" id="UP000641625"/>
    </source>
</evidence>
<comment type="caution">
    <text evidence="3">The sequence shown here is derived from an EMBL/GenBank/DDBJ whole genome shotgun (WGS) entry which is preliminary data.</text>
</comment>
<dbReference type="EMBL" id="WOWA01000007">
    <property type="protein sequence ID" value="NLV14354.1"/>
    <property type="molecule type" value="Genomic_DNA"/>
</dbReference>
<gene>
    <name evidence="3" type="ORF">GOC77_13890</name>
</gene>
<feature type="region of interest" description="Disordered" evidence="1">
    <location>
        <begin position="278"/>
        <end position="341"/>
    </location>
</feature>
<dbReference type="Proteomes" id="UP000641625">
    <property type="component" value="Unassembled WGS sequence"/>
</dbReference>
<accession>A0A847UQG2</accession>
<name>A0A847UQG2_HALAR</name>
<dbReference type="AlphaFoldDB" id="A0A847UQG2"/>
<reference evidence="3" key="1">
    <citation type="submission" date="2019-12" db="EMBL/GenBank/DDBJ databases">
        <title>Whole genome sequencing of Haloarcula argentinensis strain pws5.</title>
        <authorList>
            <person name="Verma D.K."/>
            <person name="Gopal K."/>
            <person name="Prasad E.S."/>
        </authorList>
    </citation>
    <scope>NUCLEOTIDE SEQUENCE</scope>
    <source>
        <strain evidence="3">Pws5</strain>
    </source>
</reference>